<reference evidence="2 3" key="1">
    <citation type="submission" date="2018-05" db="EMBL/GenBank/DDBJ databases">
        <title>Description of Sphingomonas pokkalii sp nov, isolated from the rhizosphere of saline tolerant pokkali rice and its draft genome analysis.</title>
        <authorList>
            <person name="Menon R."/>
            <person name="Kumari S."/>
            <person name="Rameshkumar N."/>
        </authorList>
    </citation>
    <scope>NUCLEOTIDE SEQUENCE [LARGE SCALE GENOMIC DNA]</scope>
    <source>
        <strain evidence="2 3">L3B27</strain>
    </source>
</reference>
<comment type="caution">
    <text evidence="2">The sequence shown here is derived from an EMBL/GenBank/DDBJ whole genome shotgun (WGS) entry which is preliminary data.</text>
</comment>
<protein>
    <recommendedName>
        <fullName evidence="4">Holin</fullName>
    </recommendedName>
</protein>
<name>A0A2U0SFV2_9SPHN</name>
<dbReference type="Proteomes" id="UP000245890">
    <property type="component" value="Unassembled WGS sequence"/>
</dbReference>
<evidence type="ECO:0000256" key="1">
    <source>
        <dbReference type="SAM" id="MobiDB-lite"/>
    </source>
</evidence>
<keyword evidence="3" id="KW-1185">Reference proteome</keyword>
<dbReference type="AlphaFoldDB" id="A0A2U0SFV2"/>
<evidence type="ECO:0008006" key="4">
    <source>
        <dbReference type="Google" id="ProtNLM"/>
    </source>
</evidence>
<feature type="compositionally biased region" description="Low complexity" evidence="1">
    <location>
        <begin position="94"/>
        <end position="113"/>
    </location>
</feature>
<proteinExistence type="predicted"/>
<accession>A0A2U0SFV2</accession>
<gene>
    <name evidence="2" type="ORF">DD559_13625</name>
</gene>
<organism evidence="2 3">
    <name type="scientific">Sphingomonas pokkalii</name>
    <dbReference type="NCBI Taxonomy" id="2175090"/>
    <lineage>
        <taxon>Bacteria</taxon>
        <taxon>Pseudomonadati</taxon>
        <taxon>Pseudomonadota</taxon>
        <taxon>Alphaproteobacteria</taxon>
        <taxon>Sphingomonadales</taxon>
        <taxon>Sphingomonadaceae</taxon>
        <taxon>Sphingomonas</taxon>
    </lineage>
</organism>
<sequence>MGQAIRVIVGIKKLNDQASAANTSLAAMIVPTQLVVSLLIGFIAGALAAAQLIQNIAQISATQIFTLAAAGYAGADFIEGFMSRFTPNESDTSPAPAATPIAPAAATADGAVG</sequence>
<feature type="region of interest" description="Disordered" evidence="1">
    <location>
        <begin position="87"/>
        <end position="113"/>
    </location>
</feature>
<evidence type="ECO:0000313" key="2">
    <source>
        <dbReference type="EMBL" id="PVX30243.1"/>
    </source>
</evidence>
<evidence type="ECO:0000313" key="3">
    <source>
        <dbReference type="Proteomes" id="UP000245890"/>
    </source>
</evidence>
<dbReference type="EMBL" id="QENQ01000001">
    <property type="protein sequence ID" value="PVX30243.1"/>
    <property type="molecule type" value="Genomic_DNA"/>
</dbReference>